<organism evidence="1 2">
    <name type="scientific">Smittium simulii</name>
    <dbReference type="NCBI Taxonomy" id="133385"/>
    <lineage>
        <taxon>Eukaryota</taxon>
        <taxon>Fungi</taxon>
        <taxon>Fungi incertae sedis</taxon>
        <taxon>Zoopagomycota</taxon>
        <taxon>Kickxellomycotina</taxon>
        <taxon>Harpellomycetes</taxon>
        <taxon>Harpellales</taxon>
        <taxon>Legeriomycetaceae</taxon>
        <taxon>Smittium</taxon>
    </lineage>
</organism>
<evidence type="ECO:0000313" key="2">
    <source>
        <dbReference type="Proteomes" id="UP000245383"/>
    </source>
</evidence>
<evidence type="ECO:0000313" key="1">
    <source>
        <dbReference type="EMBL" id="PVU98119.1"/>
    </source>
</evidence>
<name>A0A2T9Z0M7_9FUNG</name>
<keyword evidence="2" id="KW-1185">Reference proteome</keyword>
<dbReference type="Proteomes" id="UP000245383">
    <property type="component" value="Unassembled WGS sequence"/>
</dbReference>
<reference evidence="1 2" key="1">
    <citation type="journal article" date="2018" name="MBio">
        <title>Comparative Genomics Reveals the Core Gene Toolbox for the Fungus-Insect Symbiosis.</title>
        <authorList>
            <person name="Wang Y."/>
            <person name="Stata M."/>
            <person name="Wang W."/>
            <person name="Stajich J.E."/>
            <person name="White M.M."/>
            <person name="Moncalvo J.M."/>
        </authorList>
    </citation>
    <scope>NUCLEOTIDE SEQUENCE [LARGE SCALE GENOMIC DNA]</scope>
    <source>
        <strain evidence="1 2">SWE-8-4</strain>
    </source>
</reference>
<gene>
    <name evidence="1" type="ORF">BB561_000107</name>
</gene>
<protein>
    <submittedName>
        <fullName evidence="1">Uncharacterized protein</fullName>
    </submittedName>
</protein>
<dbReference type="OrthoDB" id="5600603at2759"/>
<proteinExistence type="predicted"/>
<sequence>MGIADYDSSQLELLSTDCSLNLENKDRVDRFDPNSSDRISSYTQAILDQLNKSSEVNQKENFFKLPQNAIFDNTDPLVIQERLSTSLKSAKQLFKLSCTSLSKPDNSKVKSFKKKQKKYYATSKIYPMRKRTDIALHPFTKFQWTRFEDIPFQKRSEIDISVLNEPLPTTKDSFSYLKSKKKEKLNNFNYNPSSTSQDYDLLGGLSLSSGNNSHTSKKSSTKRYNLHNKIYNSIPFKKRDFIIDVTANKNSTKTKSGLIDKKLDEWLYSINKDISSSDYLDENNELSLPQSSVYPNNQKLFSKSSINFNIQGSESLSTNTDNSSINKTQRRNRRLKIIRSVSSISNQSSILDFTKNKSKNIKNSRITVNNIKGVLPASFLRQINKDQTLPTIKHTQRYKKAEYLPISERNSSSSYSGSSVVKSFKKKQKKYYATSKIYPMRKRTDIALHPFTKFQWTRFEDIPFQKRSEIDISVLNEPLPTTKDSFSYLKSKKKEKLNNFNYNPSSTSQDYDLLGGLSLSSGNNSHTSKKSSTKRYNLHNKIYNSIPFKKRDFIIDVTANKNSTKTKSGLIDKKLDEWLYSINKDISSSDYLDENNELSLPQSSVYPNNQKLFSKSSINFNIQGSESLSTNTDNSSINKTHRRNRRLKIIRSVSSISNQSSILDFTKNKSKNIKNSRITVNNIKGVLPASFLRQINKDQTLPTIKHTQSAHNKIRYMGQITFSDIYDWQFHNVYQKNLIPQFLRIANREIKRKHYFYPNTMLVYDNPDIKRFSFDNDPIFSNLKRLENSRKNKKKAIPLKKSTIISFEKNNDCADEVLEVWKTKMLDVRRVCFSKINYASKSVSSYAFSESSKSSLNALSVKSSQSSILYSNKHKYQVNKRAVPPIRNKSSLNSAKLSYSKNKTKRPNKNFIKNQSLSAILPTSKKAKLSNTLFKKNPNKQRRLDWKPSTKADYNNNNIFKTTNYSILNKPSEIYQTRLNTIITKIVEKSNLQKQKIRANGTLNHTESHHNVYDFKINEISNTISLFNAGIYFKSSHLLYSDEPISFMCFLAAWSYSDDLDILLNMFPILKPYHYSQKMFISIKDVKDSSDDNADINTLYNTFLEWADYNRYVTIDTCRLINKIIYYLLLLSFKNRKSDETTNEFIFIMSKIVTFLESLSIESTSTIYEELTLFKWHSIVLLCTIKCISLKYIISTFNNSNIGPLPITVAIGSSKTSFEDSIINLDYRNTNLLSRKIQEDTEFLLKNVNIYNLNQAKKQESGSGFDPDINTEFLSVLVAWFGTGNGFSSFLYSEKIAKIFMTKMTSSSFDTVQFIKAEYRKVILENDNFNLQYKKYINFAQSKRINNMSLKDRFYNINIWNLLNESIFSYENFTKSNTIFDYNEGSKDLYSEFEKKLIFLENNIAKSCDILLALTQFSVNGISSHSMNSSNFFLIIENFTEFLDKILSETIKSDSKNLNILLRWVSSFTQIVHKLVCCEYSIRIPPSSKLITIYKKIFDRISTLDKKQNYSLMKLLNDDKQLFCCKNNNGANVQWGILQVFATLFIKWNNFINMSHSEPGILNKFKKDYKSLISKLLPTGEYRNTSILEYNKLSSDYSLSLTILIGTNDQIISPQRLVIQILGLAEKMMINVSISIDYEFWKLVISAWSILSKELFKLLDNIDYDLLDTKSDTHNLLKKASSIYDSYALFDQSSNVTFKPSKARVLGSIYLMLCSKCFLSLSSGYDLWPQKSHKRSTWLLHLIIKIKDDILDQDLTDNTKKNKGVIEKNINEIKNYSSDSEFLEFSIDSDNLEDIIDATDSAERILEQSKRIESIQKKINSVLSECWIPNIRSALIGQCASAEKDYGMLIKRVEILALTVGDCVLSGLRSWDSFVYMYGSDSLDIIQNCFMRRLTKVLFLQFAITKMSIEDLFRLKYELTECWFEYLVDINLQSYLVNFSQAIKSVIEGKNNKKKIVGDTFPFTLIIDPFSVKYSDNIFTNEEDSQNEKTDKNLSIDIAFGINKFDYKLLEATFNRLKCCKAEAKKYHNIEMNQDKHGRNNKLEYCERLTNTMLNSLEEFKQAKQQTFPANLSVSDFKKIELKINELMKIMTIS</sequence>
<comment type="caution">
    <text evidence="1">The sequence shown here is derived from an EMBL/GenBank/DDBJ whole genome shotgun (WGS) entry which is preliminary data.</text>
</comment>
<accession>A0A2T9Z0M7</accession>
<dbReference type="EMBL" id="MBFR01000003">
    <property type="protein sequence ID" value="PVU98119.1"/>
    <property type="molecule type" value="Genomic_DNA"/>
</dbReference>
<dbReference type="STRING" id="133385.A0A2T9Z0M7"/>